<dbReference type="Pfam" id="PF13148">
    <property type="entry name" value="DUF3987"/>
    <property type="match status" value="1"/>
</dbReference>
<reference evidence="1 2" key="1">
    <citation type="submission" date="2014-09" db="EMBL/GenBank/DDBJ databases">
        <title>Vibrio maritimus JCM 19235. (C45) whole genome shotgun sequence.</title>
        <authorList>
            <person name="Sawabe T."/>
            <person name="Meirelles P."/>
            <person name="Nakanishi M."/>
            <person name="Sayaka M."/>
            <person name="Hattori M."/>
            <person name="Ohkuma M."/>
        </authorList>
    </citation>
    <scope>NUCLEOTIDE SEQUENCE [LARGE SCALE GENOMIC DNA]</scope>
    <source>
        <strain evidence="2">JCM19235</strain>
    </source>
</reference>
<evidence type="ECO:0000313" key="2">
    <source>
        <dbReference type="Proteomes" id="UP000029228"/>
    </source>
</evidence>
<organism evidence="1 2">
    <name type="scientific">Vibrio maritimus</name>
    <dbReference type="NCBI Taxonomy" id="990268"/>
    <lineage>
        <taxon>Bacteria</taxon>
        <taxon>Pseudomonadati</taxon>
        <taxon>Pseudomonadota</taxon>
        <taxon>Gammaproteobacteria</taxon>
        <taxon>Vibrionales</taxon>
        <taxon>Vibrionaceae</taxon>
        <taxon>Vibrio</taxon>
    </lineage>
</organism>
<evidence type="ECO:0000313" key="1">
    <source>
        <dbReference type="EMBL" id="GAL21800.1"/>
    </source>
</evidence>
<gene>
    <name evidence="1" type="ORF">JCM19235_1622</name>
</gene>
<keyword evidence="2" id="KW-1185">Reference proteome</keyword>
<comment type="caution">
    <text evidence="1">The sequence shown here is derived from an EMBL/GenBank/DDBJ whole genome shotgun (WGS) entry which is preliminary data.</text>
</comment>
<dbReference type="AlphaFoldDB" id="A0A090S232"/>
<dbReference type="EMBL" id="BBMR01000009">
    <property type="protein sequence ID" value="GAL21800.1"/>
    <property type="molecule type" value="Genomic_DNA"/>
</dbReference>
<accession>A0A090S232</accession>
<protein>
    <recommendedName>
        <fullName evidence="3">DUF3987 domain-containing protein</fullName>
    </recommendedName>
</protein>
<dbReference type="Proteomes" id="UP000029228">
    <property type="component" value="Unassembled WGS sequence"/>
</dbReference>
<evidence type="ECO:0008006" key="3">
    <source>
        <dbReference type="Google" id="ProtNLM"/>
    </source>
</evidence>
<dbReference type="InterPro" id="IPR025048">
    <property type="entry name" value="DUF3987"/>
</dbReference>
<dbReference type="STRING" id="990268.JCM19235_1622"/>
<proteinExistence type="predicted"/>
<sequence length="468" mass="53087">MLPEDIYKYATYKAYKLDNAPVEFVAIPLIISYAATLGTSHVIKPKASDYDWKETPVLWGGVIAPPSTKKTPCISVGTKPVKKAQAILTEKYKLAEKATKVKTKIADKKAKALEEDAMLACEQGDEETANQKFLEAEELRSNIIKPVERKIVINDATVEAIGVRLGGTKDGILMLRDELSGLLVDFKDERSASRPFYLEGYNGSGEYIVERISREPVYISRLAVWLCGGIQPDRLMHFLHARKHDGDNDGLLERMQLLVMPDIPEGKYVDQPLHDDEKELVERVNAAFERAATIGFDEKGRSHVLSFDAFAQQLWAKWMEDHHNKITKVDTDMQPVFGKHVGLCARLALVFHLFEGNASNTQIERPTLEKAVRFVEFLETHQYRIFGSCEKTMLHDLCKQFIDKQDGLPNPFTLTDISDKKWSAFGKDNRDVVLDTLCELGYLLRMQSKNKRGRPTIQYFKHPDYCSA</sequence>
<name>A0A090S232_9VIBR</name>